<dbReference type="InterPro" id="IPR016040">
    <property type="entry name" value="NAD(P)-bd_dom"/>
</dbReference>
<evidence type="ECO:0000313" key="3">
    <source>
        <dbReference type="Proteomes" id="UP000000343"/>
    </source>
</evidence>
<dbReference type="STRING" id="1198114.AciX9_0643"/>
<gene>
    <name evidence="2" type="ordered locus">AciX9_0643</name>
</gene>
<dbReference type="InterPro" id="IPR036291">
    <property type="entry name" value="NAD(P)-bd_dom_sf"/>
</dbReference>
<keyword evidence="3" id="KW-1185">Reference proteome</keyword>
<name>E8WZB2_GRATM</name>
<organism evidence="3">
    <name type="scientific">Granulicella tundricola (strain ATCC BAA-1859 / DSM 23138 / MP5ACTX9)</name>
    <dbReference type="NCBI Taxonomy" id="1198114"/>
    <lineage>
        <taxon>Bacteria</taxon>
        <taxon>Pseudomonadati</taxon>
        <taxon>Acidobacteriota</taxon>
        <taxon>Terriglobia</taxon>
        <taxon>Terriglobales</taxon>
        <taxon>Acidobacteriaceae</taxon>
        <taxon>Granulicella</taxon>
    </lineage>
</organism>
<dbReference type="KEGG" id="acm:AciX9_0643"/>
<dbReference type="Proteomes" id="UP000000343">
    <property type="component" value="Chromosome"/>
</dbReference>
<accession>E8WZB2</accession>
<dbReference type="eggNOG" id="COG0451">
    <property type="taxonomic scope" value="Bacteria"/>
</dbReference>
<proteinExistence type="predicted"/>
<reference evidence="3" key="1">
    <citation type="submission" date="2011-01" db="EMBL/GenBank/DDBJ databases">
        <title>Complete sequence of chromosome of Acidobacterium sp. MP5ACTX9.</title>
        <authorList>
            <consortium name="US DOE Joint Genome Institute"/>
            <person name="Lucas S."/>
            <person name="Copeland A."/>
            <person name="Lapidus A."/>
            <person name="Cheng J.-F."/>
            <person name="Goodwin L."/>
            <person name="Pitluck S."/>
            <person name="Teshima H."/>
            <person name="Detter J.C."/>
            <person name="Han C."/>
            <person name="Tapia R."/>
            <person name="Land M."/>
            <person name="Hauser L."/>
            <person name="Kyrpides N."/>
            <person name="Ivanova N."/>
            <person name="Ovchinnikova G."/>
            <person name="Pagani I."/>
            <person name="Rawat S.R."/>
            <person name="Mannisto M."/>
            <person name="Haggblom M.M."/>
            <person name="Woyke T."/>
        </authorList>
    </citation>
    <scope>NUCLEOTIDE SEQUENCE [LARGE SCALE GENOMIC DNA]</scope>
    <source>
        <strain evidence="3">MP5ACTX9</strain>
    </source>
</reference>
<sequence length="296" mass="31207">MRIFVTGSTGFIGTELVNELIAAGHQVRGLTRSDAGEEQLKAVGAEVLRGDFTDLDCLRGGAKGMDAVVHLAFNHDDMAKFMQSATDEIAAIEALGSVLEPGKLLVVTSGIGMTAGAPGQARKETDPPAESQAVPRRPEQAAQAVAAKGVHVAVVRLPQVHDTRKQGLVTWLVGIAREKRVSAYVGDGANRWAAASLMDVSRLYHLAVEKTGAGVTTYHAVGEEGVSLREIAEVLGKGLGLPVISIPAEKAAEHFGPFLGHVSAMDMPAVSEWTQKALGWKPTGVGLIEDLSNMKY</sequence>
<dbReference type="SUPFAM" id="SSF51735">
    <property type="entry name" value="NAD(P)-binding Rossmann-fold domains"/>
    <property type="match status" value="1"/>
</dbReference>
<dbReference type="PANTHER" id="PTHR48079">
    <property type="entry name" value="PROTEIN YEEZ"/>
    <property type="match status" value="1"/>
</dbReference>
<dbReference type="PANTHER" id="PTHR48079:SF9">
    <property type="entry name" value="PUTATIVE-RELATED"/>
    <property type="match status" value="1"/>
</dbReference>
<dbReference type="GO" id="GO:0004029">
    <property type="term" value="F:aldehyde dehydrogenase (NAD+) activity"/>
    <property type="evidence" value="ECO:0007669"/>
    <property type="project" value="TreeGrafter"/>
</dbReference>
<dbReference type="OrthoDB" id="9811743at2"/>
<dbReference type="Pfam" id="PF13460">
    <property type="entry name" value="NAD_binding_10"/>
    <property type="match status" value="1"/>
</dbReference>
<feature type="domain" description="NAD(P)-binding" evidence="1">
    <location>
        <begin position="7"/>
        <end position="169"/>
    </location>
</feature>
<dbReference type="InterPro" id="IPR051783">
    <property type="entry name" value="NAD(P)-dependent_oxidoreduct"/>
</dbReference>
<dbReference type="GO" id="GO:0005737">
    <property type="term" value="C:cytoplasm"/>
    <property type="evidence" value="ECO:0007669"/>
    <property type="project" value="TreeGrafter"/>
</dbReference>
<protein>
    <submittedName>
        <fullName evidence="2">NAD-dependent epimerase/dehydratase</fullName>
    </submittedName>
</protein>
<dbReference type="EMBL" id="CP002480">
    <property type="protein sequence ID" value="ADW67714.1"/>
    <property type="molecule type" value="Genomic_DNA"/>
</dbReference>
<evidence type="ECO:0000313" key="2">
    <source>
        <dbReference type="EMBL" id="ADW67714.1"/>
    </source>
</evidence>
<dbReference type="CDD" id="cd05262">
    <property type="entry name" value="SDR_a7"/>
    <property type="match status" value="1"/>
</dbReference>
<dbReference type="HOGENOM" id="CLU_007383_12_3_0"/>
<dbReference type="Gene3D" id="3.40.50.720">
    <property type="entry name" value="NAD(P)-binding Rossmann-like Domain"/>
    <property type="match status" value="1"/>
</dbReference>
<evidence type="ECO:0000259" key="1">
    <source>
        <dbReference type="Pfam" id="PF13460"/>
    </source>
</evidence>
<dbReference type="AlphaFoldDB" id="E8WZB2"/>
<dbReference type="PaxDb" id="1198114-AciX9_0643"/>
<dbReference type="RefSeq" id="WP_013579042.1">
    <property type="nucleotide sequence ID" value="NC_015064.1"/>
</dbReference>